<dbReference type="HOGENOM" id="CLU_016733_2_1_9"/>
<dbReference type="InterPro" id="IPR001078">
    <property type="entry name" value="2-oxoacid_DH_actylTfrase"/>
</dbReference>
<dbReference type="Gene3D" id="3.30.559.10">
    <property type="entry name" value="Chloramphenicol acetyltransferase-like domain"/>
    <property type="match status" value="1"/>
</dbReference>
<evidence type="ECO:0000313" key="5">
    <source>
        <dbReference type="EMBL" id="EDR97865.1"/>
    </source>
</evidence>
<keyword evidence="2" id="KW-0808">Transferase</keyword>
<gene>
    <name evidence="5" type="ORF">ANACAC_01488</name>
</gene>
<dbReference type="Pfam" id="PF00198">
    <property type="entry name" value="2-oxoacid_dh"/>
    <property type="match status" value="1"/>
</dbReference>
<dbReference type="eggNOG" id="COG0508">
    <property type="taxonomic scope" value="Bacteria"/>
</dbReference>
<evidence type="ECO:0000256" key="2">
    <source>
        <dbReference type="ARBA" id="ARBA00022679"/>
    </source>
</evidence>
<comment type="caution">
    <text evidence="5">The sequence shown here is derived from an EMBL/GenBank/DDBJ whole genome shotgun (WGS) entry which is preliminary data.</text>
</comment>
<organism evidence="5 6">
    <name type="scientific">Anaerostipes caccae (strain DSM 14662 / CCUG 47493 / JCM 13470 / NCIMB 13811 / L1-92)</name>
    <dbReference type="NCBI Taxonomy" id="411490"/>
    <lineage>
        <taxon>Bacteria</taxon>
        <taxon>Bacillati</taxon>
        <taxon>Bacillota</taxon>
        <taxon>Clostridia</taxon>
        <taxon>Lachnospirales</taxon>
        <taxon>Lachnospiraceae</taxon>
        <taxon>Anaerostipes</taxon>
    </lineage>
</organism>
<dbReference type="GO" id="GO:0016407">
    <property type="term" value="F:acetyltransferase activity"/>
    <property type="evidence" value="ECO:0007669"/>
    <property type="project" value="TreeGrafter"/>
</dbReference>
<sequence length="217" mass="23807">MIEKKLSPLAKSMGKQMVKSWEAPQFTHFSVINCEQMIAYRKSLPFKVSYTTILIKAVADTIAEFPIMNCSWDDGTKIIQNENINMGVAVDTKRGLLVPVIRDADKLPLEEIHRCMGDIKNKSGKGNFNMNDLSGGTFVVSNLGMFNIHAFSAIVSSPNSAIISAGKMEEVPLVKDGEIVIGKTMTIALNMDHRVIDGATGAKFLTALAERLETLNE</sequence>
<keyword evidence="6" id="KW-1185">Reference proteome</keyword>
<dbReference type="GO" id="GO:0031405">
    <property type="term" value="F:lipoic acid binding"/>
    <property type="evidence" value="ECO:0007669"/>
    <property type="project" value="TreeGrafter"/>
</dbReference>
<dbReference type="GO" id="GO:0005737">
    <property type="term" value="C:cytoplasm"/>
    <property type="evidence" value="ECO:0007669"/>
    <property type="project" value="TreeGrafter"/>
</dbReference>
<accession>B0MD45</accession>
<dbReference type="Proteomes" id="UP000004935">
    <property type="component" value="Unassembled WGS sequence"/>
</dbReference>
<comment type="cofactor">
    <cofactor evidence="1">
        <name>(R)-lipoate</name>
        <dbReference type="ChEBI" id="CHEBI:83088"/>
    </cofactor>
</comment>
<dbReference type="PANTHER" id="PTHR43178">
    <property type="entry name" value="DIHYDROLIPOAMIDE ACETYLTRANSFERASE COMPONENT OF PYRUVATE DEHYDROGENASE COMPLEX"/>
    <property type="match status" value="1"/>
</dbReference>
<reference evidence="5" key="2">
    <citation type="submission" date="2013-11" db="EMBL/GenBank/DDBJ databases">
        <title>Draft genome sequence of Anaerostipes caccae (DSM 14662).</title>
        <authorList>
            <person name="Sudarsanam P."/>
            <person name="Ley R."/>
            <person name="Guruge J."/>
            <person name="Turnbaugh P.J."/>
            <person name="Mahowald M."/>
            <person name="Liep D."/>
            <person name="Gordon J."/>
        </authorList>
    </citation>
    <scope>NUCLEOTIDE SEQUENCE</scope>
    <source>
        <strain evidence="5">DSM 14662</strain>
    </source>
</reference>
<dbReference type="SUPFAM" id="SSF52777">
    <property type="entry name" value="CoA-dependent acyltransferases"/>
    <property type="match status" value="1"/>
</dbReference>
<evidence type="ECO:0000259" key="4">
    <source>
        <dbReference type="Pfam" id="PF00198"/>
    </source>
</evidence>
<dbReference type="PANTHER" id="PTHR43178:SF5">
    <property type="entry name" value="LIPOAMIDE ACYLTRANSFERASE COMPONENT OF BRANCHED-CHAIN ALPHA-KETO ACID DEHYDROGENASE COMPLEX, MITOCHONDRIAL"/>
    <property type="match status" value="1"/>
</dbReference>
<dbReference type="RefSeq" id="WP_006566971.1">
    <property type="nucleotide sequence ID" value="NZ_AP023027.1"/>
</dbReference>
<dbReference type="InterPro" id="IPR023213">
    <property type="entry name" value="CAT-like_dom_sf"/>
</dbReference>
<protein>
    <submittedName>
        <fullName evidence="5">2-oxo acid dehydrogenase acyltransferase (Catalytic domain)</fullName>
    </submittedName>
</protein>
<dbReference type="AlphaFoldDB" id="B0MD45"/>
<evidence type="ECO:0000313" key="6">
    <source>
        <dbReference type="Proteomes" id="UP000004935"/>
    </source>
</evidence>
<dbReference type="EMBL" id="ABAX03000012">
    <property type="protein sequence ID" value="EDR97865.1"/>
    <property type="molecule type" value="Genomic_DNA"/>
</dbReference>
<dbReference type="STRING" id="411490.ANACAC_01488"/>
<proteinExistence type="predicted"/>
<evidence type="ECO:0000256" key="1">
    <source>
        <dbReference type="ARBA" id="ARBA00001938"/>
    </source>
</evidence>
<name>B0MD45_ANACD</name>
<dbReference type="InterPro" id="IPR050743">
    <property type="entry name" value="2-oxoacid_DH_E2_comp"/>
</dbReference>
<evidence type="ECO:0000256" key="3">
    <source>
        <dbReference type="ARBA" id="ARBA00023315"/>
    </source>
</evidence>
<keyword evidence="3 5" id="KW-0012">Acyltransferase</keyword>
<feature type="domain" description="2-oxoacid dehydrogenase acyltransferase catalytic" evidence="4">
    <location>
        <begin position="4"/>
        <end position="216"/>
    </location>
</feature>
<reference evidence="5" key="1">
    <citation type="submission" date="2007-11" db="EMBL/GenBank/DDBJ databases">
        <authorList>
            <person name="Fulton L."/>
            <person name="Clifton S."/>
            <person name="Fulton B."/>
            <person name="Xu J."/>
            <person name="Minx P."/>
            <person name="Pepin K.H."/>
            <person name="Johnson M."/>
            <person name="Thiruvilangam P."/>
            <person name="Bhonagiri V."/>
            <person name="Nash W.E."/>
            <person name="Mardis E.R."/>
            <person name="Wilson R.K."/>
        </authorList>
    </citation>
    <scope>NUCLEOTIDE SEQUENCE [LARGE SCALE GENOMIC DNA]</scope>
    <source>
        <strain evidence="5">DSM 14662</strain>
    </source>
</reference>